<reference evidence="1 2" key="1">
    <citation type="submission" date="2023-08" db="EMBL/GenBank/DDBJ databases">
        <title>Pathogen: clinical or host-associated sample.</title>
        <authorList>
            <person name="Hergert J."/>
            <person name="Casey R."/>
            <person name="Wagner J."/>
            <person name="Young E.L."/>
            <person name="Oakeson K.F."/>
        </authorList>
    </citation>
    <scope>NUCLEOTIDE SEQUENCE [LARGE SCALE GENOMIC DNA]</scope>
    <source>
        <strain evidence="1 2">1760953</strain>
        <plasmid evidence="1 2">unnamed1</plasmid>
    </source>
</reference>
<sequence length="81" mass="9165">MAQNPLQLAKDAQPAAFQLLAFFRGDMTRHPVDISQSNDAKLRSMCVTLRQRFNCCELAMRHAPPKNAALIGRRPELLIFL</sequence>
<dbReference type="RefSeq" id="WP_160870346.1">
    <property type="nucleotide sequence ID" value="NZ_CP132303.1"/>
</dbReference>
<dbReference type="AlphaFoldDB" id="A0AA50DFK6"/>
<name>A0AA50DFK6_9HYPH</name>
<evidence type="ECO:0000313" key="1">
    <source>
        <dbReference type="EMBL" id="WLS00162.1"/>
    </source>
</evidence>
<geneLocation type="plasmid" evidence="1 2">
    <name>unnamed1</name>
</geneLocation>
<gene>
    <name evidence="1" type="ORF">Q9313_19005</name>
</gene>
<dbReference type="EMBL" id="CP132303">
    <property type="protein sequence ID" value="WLS00162.1"/>
    <property type="molecule type" value="Genomic_DNA"/>
</dbReference>
<evidence type="ECO:0000313" key="2">
    <source>
        <dbReference type="Proteomes" id="UP001234585"/>
    </source>
</evidence>
<protein>
    <submittedName>
        <fullName evidence="1">Uncharacterized protein</fullName>
    </submittedName>
</protein>
<dbReference type="Proteomes" id="UP001234585">
    <property type="component" value="Plasmid unnamed1"/>
</dbReference>
<keyword evidence="2" id="KW-1185">Reference proteome</keyword>
<proteinExistence type="predicted"/>
<accession>A0AA50DFK6</accession>
<keyword evidence="1" id="KW-0614">Plasmid</keyword>
<organism evidence="1 2">
    <name type="scientific">Shinella sumterensis</name>
    <dbReference type="NCBI Taxonomy" id="1967501"/>
    <lineage>
        <taxon>Bacteria</taxon>
        <taxon>Pseudomonadati</taxon>
        <taxon>Pseudomonadota</taxon>
        <taxon>Alphaproteobacteria</taxon>
        <taxon>Hyphomicrobiales</taxon>
        <taxon>Rhizobiaceae</taxon>
        <taxon>Shinella</taxon>
    </lineage>
</organism>